<name>A0A914MHL3_MELIC</name>
<evidence type="ECO:0000313" key="2">
    <source>
        <dbReference type="WBParaSite" id="Minc3s01742g25984"/>
    </source>
</evidence>
<dbReference type="WBParaSite" id="Minc3s01742g25984">
    <property type="protein sequence ID" value="Minc3s01742g25984"/>
    <property type="gene ID" value="Minc3s01742g25984"/>
</dbReference>
<sequence length="54" mass="6251">MYQKGVDELSRGATAYQVQVLYCLSFAFSFNREGQSLLGKLMLMQFQQKLQQVK</sequence>
<organism evidence="1 2">
    <name type="scientific">Meloidogyne incognita</name>
    <name type="common">Southern root-knot nematode worm</name>
    <name type="synonym">Oxyuris incognita</name>
    <dbReference type="NCBI Taxonomy" id="6306"/>
    <lineage>
        <taxon>Eukaryota</taxon>
        <taxon>Metazoa</taxon>
        <taxon>Ecdysozoa</taxon>
        <taxon>Nematoda</taxon>
        <taxon>Chromadorea</taxon>
        <taxon>Rhabditida</taxon>
        <taxon>Tylenchina</taxon>
        <taxon>Tylenchomorpha</taxon>
        <taxon>Tylenchoidea</taxon>
        <taxon>Meloidogynidae</taxon>
        <taxon>Meloidogyninae</taxon>
        <taxon>Meloidogyne</taxon>
        <taxon>Meloidogyne incognita group</taxon>
    </lineage>
</organism>
<evidence type="ECO:0000313" key="1">
    <source>
        <dbReference type="Proteomes" id="UP000887563"/>
    </source>
</evidence>
<reference evidence="2" key="1">
    <citation type="submission" date="2022-11" db="UniProtKB">
        <authorList>
            <consortium name="WormBaseParasite"/>
        </authorList>
    </citation>
    <scope>IDENTIFICATION</scope>
</reference>
<accession>A0A914MHL3</accession>
<dbReference type="Proteomes" id="UP000887563">
    <property type="component" value="Unplaced"/>
</dbReference>
<dbReference type="AlphaFoldDB" id="A0A914MHL3"/>
<protein>
    <submittedName>
        <fullName evidence="2">Uncharacterized protein</fullName>
    </submittedName>
</protein>
<keyword evidence="1" id="KW-1185">Reference proteome</keyword>
<proteinExistence type="predicted"/>